<gene>
    <name evidence="2" type="ORF">PUN28_014204</name>
</gene>
<reference evidence="2 3" key="1">
    <citation type="submission" date="2023-03" db="EMBL/GenBank/DDBJ databases">
        <title>High recombination rates correlate with genetic variation in Cardiocondyla obscurior ants.</title>
        <authorList>
            <person name="Errbii M."/>
        </authorList>
    </citation>
    <scope>NUCLEOTIDE SEQUENCE [LARGE SCALE GENOMIC DNA]</scope>
    <source>
        <strain evidence="2">Alpha-2009</strain>
        <tissue evidence="2">Whole body</tissue>
    </source>
</reference>
<name>A0AAW2EYV3_9HYME</name>
<feature type="compositionally biased region" description="Polar residues" evidence="1">
    <location>
        <begin position="10"/>
        <end position="20"/>
    </location>
</feature>
<dbReference type="AlphaFoldDB" id="A0AAW2EYV3"/>
<dbReference type="EMBL" id="JADYXP020000015">
    <property type="protein sequence ID" value="KAL0108928.1"/>
    <property type="molecule type" value="Genomic_DNA"/>
</dbReference>
<feature type="region of interest" description="Disordered" evidence="1">
    <location>
        <begin position="1"/>
        <end position="21"/>
    </location>
</feature>
<protein>
    <submittedName>
        <fullName evidence="2">Uncharacterized protein</fullName>
    </submittedName>
</protein>
<evidence type="ECO:0000256" key="1">
    <source>
        <dbReference type="SAM" id="MobiDB-lite"/>
    </source>
</evidence>
<accession>A0AAW2EYV3</accession>
<keyword evidence="3" id="KW-1185">Reference proteome</keyword>
<dbReference type="Proteomes" id="UP001430953">
    <property type="component" value="Unassembled WGS sequence"/>
</dbReference>
<evidence type="ECO:0000313" key="3">
    <source>
        <dbReference type="Proteomes" id="UP001430953"/>
    </source>
</evidence>
<proteinExistence type="predicted"/>
<comment type="caution">
    <text evidence="2">The sequence shown here is derived from an EMBL/GenBank/DDBJ whole genome shotgun (WGS) entry which is preliminary data.</text>
</comment>
<sequence>MACLQRARKTSLSASGSRSGDVSVRCRRVCTGGNTNDCAAPAKVISSSTHGVFAESTEDFFKCRTGVFSAQKPDQLKLRGGGGPGRTSCFGGATYRVIERSR</sequence>
<organism evidence="2 3">
    <name type="scientific">Cardiocondyla obscurior</name>
    <dbReference type="NCBI Taxonomy" id="286306"/>
    <lineage>
        <taxon>Eukaryota</taxon>
        <taxon>Metazoa</taxon>
        <taxon>Ecdysozoa</taxon>
        <taxon>Arthropoda</taxon>
        <taxon>Hexapoda</taxon>
        <taxon>Insecta</taxon>
        <taxon>Pterygota</taxon>
        <taxon>Neoptera</taxon>
        <taxon>Endopterygota</taxon>
        <taxon>Hymenoptera</taxon>
        <taxon>Apocrita</taxon>
        <taxon>Aculeata</taxon>
        <taxon>Formicoidea</taxon>
        <taxon>Formicidae</taxon>
        <taxon>Myrmicinae</taxon>
        <taxon>Cardiocondyla</taxon>
    </lineage>
</organism>
<evidence type="ECO:0000313" key="2">
    <source>
        <dbReference type="EMBL" id="KAL0108928.1"/>
    </source>
</evidence>